<evidence type="ECO:0000313" key="13">
    <source>
        <dbReference type="WBParaSite" id="ACRNAN_scaffold541.g29256.t1"/>
    </source>
</evidence>
<dbReference type="InterPro" id="IPR023395">
    <property type="entry name" value="MCP_dom_sf"/>
</dbReference>
<keyword evidence="6 11" id="KW-1133">Transmembrane helix</keyword>
<sequence>MAEEDDMDNVDEIVDELIELVDENENADHEDLEEVEHEDVEEARILGMSRDEFYETFRKQWVRGILLMFFETGYHPLANSRHLTYLGYEPFPLFRTRQGFFGLHGPEVLCRPSIFYYTFYLYRKHGVEALYLGLDPHILGLFVERFFTFFAHKYIDFYYPDMGGKPLVLREDTKESDLTDMQSFRKRLRYFIRSITVSTANIVIVYPFTVMTMRHIAQFIYKQNIGGSIKYEHFFTTIWKIGHNEGPKGFYGGLIPAILGNFFYSAGFATTMFILSRIITRIKRAYRMQKDSIETKIMDFFGDLIKISAKFMLIHLTMPMKVVSWCMALKGSGLAIPTLPYSENNDSWEDVYGVVKNLPWIPTVRRWFHRTYDGPIRAQADFDGIKYYVDNNRFWYQPLEEDDWLL</sequence>
<dbReference type="InterPro" id="IPR018108">
    <property type="entry name" value="MCP_transmembrane"/>
</dbReference>
<name>A0A914E2I7_9BILA</name>
<protein>
    <submittedName>
        <fullName evidence="13">Uncharacterized protein</fullName>
    </submittedName>
</protein>
<dbReference type="PANTHER" id="PTHR10780">
    <property type="entry name" value="MITOCHONDRIAL CARRIER HOMOLOG"/>
    <property type="match status" value="1"/>
</dbReference>
<keyword evidence="12" id="KW-1185">Reference proteome</keyword>
<dbReference type="Pfam" id="PF00153">
    <property type="entry name" value="Mito_carr"/>
    <property type="match status" value="1"/>
</dbReference>
<dbReference type="Gene3D" id="1.50.40.10">
    <property type="entry name" value="Mitochondrial carrier domain"/>
    <property type="match status" value="1"/>
</dbReference>
<dbReference type="AlphaFoldDB" id="A0A914E2I7"/>
<dbReference type="Proteomes" id="UP000887540">
    <property type="component" value="Unplaced"/>
</dbReference>
<evidence type="ECO:0000256" key="11">
    <source>
        <dbReference type="SAM" id="Phobius"/>
    </source>
</evidence>
<proteinExistence type="inferred from homology"/>
<evidence type="ECO:0000256" key="6">
    <source>
        <dbReference type="ARBA" id="ARBA00022989"/>
    </source>
</evidence>
<keyword evidence="10" id="KW-0813">Transport</keyword>
<dbReference type="SUPFAM" id="SSF103506">
    <property type="entry name" value="Mitochondrial carrier"/>
    <property type="match status" value="1"/>
</dbReference>
<reference evidence="13" key="1">
    <citation type="submission" date="2022-11" db="UniProtKB">
        <authorList>
            <consortium name="WormBaseParasite"/>
        </authorList>
    </citation>
    <scope>IDENTIFICATION</scope>
</reference>
<comment type="similarity">
    <text evidence="2 10">Belongs to the mitochondrial carrier (TC 2.A.29) family.</text>
</comment>
<feature type="transmembrane region" description="Helical" evidence="11">
    <location>
        <begin position="262"/>
        <end position="280"/>
    </location>
</feature>
<dbReference type="PANTHER" id="PTHR10780:SF18">
    <property type="entry name" value="LD43650P"/>
    <property type="match status" value="1"/>
</dbReference>
<keyword evidence="3 9" id="KW-0812">Transmembrane</keyword>
<evidence type="ECO:0000256" key="1">
    <source>
        <dbReference type="ARBA" id="ARBA00004374"/>
    </source>
</evidence>
<keyword evidence="4" id="KW-0677">Repeat</keyword>
<dbReference type="GO" id="GO:0005741">
    <property type="term" value="C:mitochondrial outer membrane"/>
    <property type="evidence" value="ECO:0007669"/>
    <property type="project" value="UniProtKB-SubCell"/>
</dbReference>
<dbReference type="WBParaSite" id="ACRNAN_scaffold541.g29256.t1">
    <property type="protein sequence ID" value="ACRNAN_scaffold541.g29256.t1"/>
    <property type="gene ID" value="ACRNAN_scaffold541.g29256"/>
</dbReference>
<accession>A0A914E2I7</accession>
<evidence type="ECO:0000256" key="2">
    <source>
        <dbReference type="ARBA" id="ARBA00006375"/>
    </source>
</evidence>
<evidence type="ECO:0000256" key="5">
    <source>
        <dbReference type="ARBA" id="ARBA00022787"/>
    </source>
</evidence>
<evidence type="ECO:0000256" key="9">
    <source>
        <dbReference type="PROSITE-ProRule" id="PRU00282"/>
    </source>
</evidence>
<dbReference type="PROSITE" id="PS50920">
    <property type="entry name" value="SOLCAR"/>
    <property type="match status" value="1"/>
</dbReference>
<keyword evidence="7" id="KW-0496">Mitochondrion</keyword>
<organism evidence="12 13">
    <name type="scientific">Acrobeloides nanus</name>
    <dbReference type="NCBI Taxonomy" id="290746"/>
    <lineage>
        <taxon>Eukaryota</taxon>
        <taxon>Metazoa</taxon>
        <taxon>Ecdysozoa</taxon>
        <taxon>Nematoda</taxon>
        <taxon>Chromadorea</taxon>
        <taxon>Rhabditida</taxon>
        <taxon>Tylenchina</taxon>
        <taxon>Cephalobomorpha</taxon>
        <taxon>Cephaloboidea</taxon>
        <taxon>Cephalobidae</taxon>
        <taxon>Acrobeloides</taxon>
    </lineage>
</organism>
<feature type="repeat" description="Solcar" evidence="9">
    <location>
        <begin position="185"/>
        <end position="278"/>
    </location>
</feature>
<keyword evidence="5" id="KW-1000">Mitochondrion outer membrane</keyword>
<evidence type="ECO:0000256" key="7">
    <source>
        <dbReference type="ARBA" id="ARBA00023128"/>
    </source>
</evidence>
<feature type="transmembrane region" description="Helical" evidence="11">
    <location>
        <begin position="190"/>
        <end position="209"/>
    </location>
</feature>
<evidence type="ECO:0000256" key="8">
    <source>
        <dbReference type="ARBA" id="ARBA00023136"/>
    </source>
</evidence>
<evidence type="ECO:0000256" key="10">
    <source>
        <dbReference type="RuleBase" id="RU000488"/>
    </source>
</evidence>
<evidence type="ECO:0000313" key="12">
    <source>
        <dbReference type="Proteomes" id="UP000887540"/>
    </source>
</evidence>
<evidence type="ECO:0000256" key="4">
    <source>
        <dbReference type="ARBA" id="ARBA00022737"/>
    </source>
</evidence>
<keyword evidence="8 9" id="KW-0472">Membrane</keyword>
<comment type="subcellular location">
    <subcellularLocation>
        <location evidence="1">Mitochondrion outer membrane</location>
        <topology evidence="1">Multi-pass membrane protein</topology>
    </subcellularLocation>
</comment>
<evidence type="ECO:0000256" key="3">
    <source>
        <dbReference type="ARBA" id="ARBA00022692"/>
    </source>
</evidence>